<reference evidence="3 4" key="1">
    <citation type="submission" date="2009-12" db="EMBL/GenBank/DDBJ databases">
        <authorList>
            <person name="Shrivastava S."/>
            <person name="Madupu R."/>
            <person name="Durkin A.S."/>
            <person name="Torralba M."/>
            <person name="Methe B."/>
            <person name="Sutton G.G."/>
            <person name="Strausberg R.L."/>
            <person name="Nelson K.E."/>
        </authorList>
    </citation>
    <scope>NUCLEOTIDE SEQUENCE [LARGE SCALE GENOMIC DNA]</scope>
    <source>
        <strain evidence="3 4">W5455</strain>
    </source>
</reference>
<keyword evidence="1" id="KW-0472">Membrane</keyword>
<proteinExistence type="predicted"/>
<accession>A0ABM9ZV26</accession>
<dbReference type="EMBL" id="ADFP01000068">
    <property type="protein sequence ID" value="EFB90719.1"/>
    <property type="molecule type" value="Genomic_DNA"/>
</dbReference>
<evidence type="ECO:0000256" key="1">
    <source>
        <dbReference type="SAM" id="Phobius"/>
    </source>
</evidence>
<dbReference type="Gene3D" id="6.20.50.100">
    <property type="match status" value="1"/>
</dbReference>
<comment type="caution">
    <text evidence="3">The sequence shown here is derived from an EMBL/GenBank/DDBJ whole genome shotgun (WGS) entry which is preliminary data.</text>
</comment>
<dbReference type="InterPro" id="IPR011049">
    <property type="entry name" value="Serralysin-like_metalloprot_C"/>
</dbReference>
<sequence length="565" mass="57245">MEEPRTKRHRQCSAVLGVPGREGRCYCEKSAKPRFKGGALAAVTLGLVLMAPMASLADSIHYYSIKSDQTEAGSNYGNDGATGKDSLAIGINSKAVGRASSAVGYQNVVDSKYGAAFGRENTISEKAEGSYAAGSRNEIFGKYSNAVGRRNEIAADIESGNAFGISNTVSGTYASAVGYRNEALGKSSNAVGYQNVAKETLSSALGVFNMASSTMSSAIGAWNATIGKHSGAFGANNKVGGQESYAFGEDNIIGSTSKNVLVLGNGARIGASGYKYENKKDIYLDETDVSGAVALGSNTGVTVKGGVALGEGSVASRGEGNVGYDVSGADHGSDTDGVWKATASAVSVGGVIPGASGAPDKKITRQITNVAAGTDDTDAVNVAQLKQVAATSGAATYRFTLSDSAVSAAHTVTLGQSVTPDIKFVGANGITAEVAGGVVTIGLDPASWGQPGKWNLRTNGDTSVPVGKDDTVRFKDGDNVKISRTGRDVTVALVDAPVFAGKVKAKGFDAAGHKIENVKAGDVSATSTDAINGAQMWKTSSSIASHLGGGSSVASDGSVSAPTYA</sequence>
<dbReference type="Proteomes" id="UP000006462">
    <property type="component" value="Unassembled WGS sequence"/>
</dbReference>
<gene>
    <name evidence="3" type="ORF">HMPREF7215_0773</name>
</gene>
<feature type="non-terminal residue" evidence="3">
    <location>
        <position position="565"/>
    </location>
</feature>
<dbReference type="Pfam" id="PF05662">
    <property type="entry name" value="YadA_stalk"/>
    <property type="match status" value="2"/>
</dbReference>
<dbReference type="Gene3D" id="2.150.10.10">
    <property type="entry name" value="Serralysin-like metalloprotease, C-terminal"/>
    <property type="match status" value="3"/>
</dbReference>
<organism evidence="3 4">
    <name type="scientific">Pyramidobacter piscolens W5455</name>
    <dbReference type="NCBI Taxonomy" id="352165"/>
    <lineage>
        <taxon>Bacteria</taxon>
        <taxon>Thermotogati</taxon>
        <taxon>Synergistota</taxon>
        <taxon>Synergistia</taxon>
        <taxon>Synergistales</taxon>
        <taxon>Dethiosulfovibrionaceae</taxon>
        <taxon>Pyramidobacter</taxon>
    </lineage>
</organism>
<evidence type="ECO:0000313" key="4">
    <source>
        <dbReference type="Proteomes" id="UP000006462"/>
    </source>
</evidence>
<protein>
    <submittedName>
        <fullName evidence="3">Hep/Hag repeat protein</fullName>
    </submittedName>
</protein>
<dbReference type="CDD" id="cd12820">
    <property type="entry name" value="LbR_YadA-like"/>
    <property type="match status" value="1"/>
</dbReference>
<keyword evidence="1" id="KW-1133">Transmembrane helix</keyword>
<feature type="domain" description="Trimeric autotransporter adhesin YadA-like stalk" evidence="2">
    <location>
        <begin position="514"/>
        <end position="557"/>
    </location>
</feature>
<keyword evidence="4" id="KW-1185">Reference proteome</keyword>
<feature type="transmembrane region" description="Helical" evidence="1">
    <location>
        <begin position="39"/>
        <end position="57"/>
    </location>
</feature>
<name>A0ABM9ZV26_9BACT</name>
<dbReference type="InterPro" id="IPR008635">
    <property type="entry name" value="Coiled_stalk_dom"/>
</dbReference>
<evidence type="ECO:0000259" key="2">
    <source>
        <dbReference type="Pfam" id="PF05662"/>
    </source>
</evidence>
<feature type="domain" description="Trimeric autotransporter adhesin YadA-like stalk" evidence="2">
    <location>
        <begin position="366"/>
        <end position="396"/>
    </location>
</feature>
<evidence type="ECO:0000313" key="3">
    <source>
        <dbReference type="EMBL" id="EFB90719.1"/>
    </source>
</evidence>
<keyword evidence="1" id="KW-0812">Transmembrane</keyword>
<dbReference type="Gene3D" id="1.20.5.170">
    <property type="match status" value="1"/>
</dbReference>
<dbReference type="SUPFAM" id="SSF101967">
    <property type="entry name" value="Adhesin YadA, collagen-binding domain"/>
    <property type="match status" value="3"/>
</dbReference>